<feature type="domain" description="Beta-lactamase-related" evidence="1">
    <location>
        <begin position="64"/>
        <end position="358"/>
    </location>
</feature>
<proteinExistence type="predicted"/>
<name>A0A7Y6NKJ7_9BURK</name>
<protein>
    <submittedName>
        <fullName evidence="2">Serine hydrolase</fullName>
    </submittedName>
</protein>
<organism evidence="2 3">
    <name type="scientific">Piscinibacter koreensis</name>
    <dbReference type="NCBI Taxonomy" id="2742824"/>
    <lineage>
        <taxon>Bacteria</taxon>
        <taxon>Pseudomonadati</taxon>
        <taxon>Pseudomonadota</taxon>
        <taxon>Betaproteobacteria</taxon>
        <taxon>Burkholderiales</taxon>
        <taxon>Sphaerotilaceae</taxon>
        <taxon>Piscinibacter</taxon>
    </lineage>
</organism>
<accession>A0A7Y6NKJ7</accession>
<dbReference type="EMBL" id="JABWMJ010000001">
    <property type="protein sequence ID" value="NUZ04845.1"/>
    <property type="molecule type" value="Genomic_DNA"/>
</dbReference>
<dbReference type="AlphaFoldDB" id="A0A7Y6NKJ7"/>
<dbReference type="PROSITE" id="PS51257">
    <property type="entry name" value="PROKAR_LIPOPROTEIN"/>
    <property type="match status" value="1"/>
</dbReference>
<sequence>MPPTRRRLLIAGSLGLAGCASPRGTQPLRRDTVALLDVPTVEWQEASPERHGIPAPTLTAVLDDGVKVEGLRGMVVVRDGFLLGERYYAGAEPDDLQPINSVTKSVTSMLVGKALERGTLRGRLDATVRELLPDAIRKNPDSALGGLTLRAILAGRSGFAWDIFDSSDLANAPDPVAVALGQPRGVPPPSGWTYNDPVVGLVGPILAEAEGTSLAMLAARDLFAPLGIGRYSWRRDRQRRPLAYGGLALRPRDLAKLAWTMCDGGKWRGQQVLPADWVAESTTRHGPADWRVAPVDDVGYGYLWFTGAIGARRVVWGWGYGGQFALFVPEHRLAIATAATSPRRAQLRAQTDAVMQLVARVVEAAKA</sequence>
<dbReference type="PANTHER" id="PTHR43283">
    <property type="entry name" value="BETA-LACTAMASE-RELATED"/>
    <property type="match status" value="1"/>
</dbReference>
<dbReference type="InterPro" id="IPR050789">
    <property type="entry name" value="Diverse_Enzym_Activities"/>
</dbReference>
<dbReference type="Gene3D" id="3.40.710.10">
    <property type="entry name" value="DD-peptidase/beta-lactamase superfamily"/>
    <property type="match status" value="1"/>
</dbReference>
<gene>
    <name evidence="2" type="ORF">HQN59_03630</name>
</gene>
<dbReference type="Proteomes" id="UP000529637">
    <property type="component" value="Unassembled WGS sequence"/>
</dbReference>
<keyword evidence="3" id="KW-1185">Reference proteome</keyword>
<dbReference type="Pfam" id="PF00144">
    <property type="entry name" value="Beta-lactamase"/>
    <property type="match status" value="1"/>
</dbReference>
<evidence type="ECO:0000259" key="1">
    <source>
        <dbReference type="Pfam" id="PF00144"/>
    </source>
</evidence>
<comment type="caution">
    <text evidence="2">The sequence shown here is derived from an EMBL/GenBank/DDBJ whole genome shotgun (WGS) entry which is preliminary data.</text>
</comment>
<reference evidence="2 3" key="1">
    <citation type="submission" date="2020-06" db="EMBL/GenBank/DDBJ databases">
        <title>Schlegella sp. ID0723 isolated from air conditioner.</title>
        <authorList>
            <person name="Kim D.Y."/>
            <person name="Kim D.-U."/>
        </authorList>
    </citation>
    <scope>NUCLEOTIDE SEQUENCE [LARGE SCALE GENOMIC DNA]</scope>
    <source>
        <strain evidence="2 3">ID0723</strain>
    </source>
</reference>
<evidence type="ECO:0000313" key="3">
    <source>
        <dbReference type="Proteomes" id="UP000529637"/>
    </source>
</evidence>
<dbReference type="GO" id="GO:0016787">
    <property type="term" value="F:hydrolase activity"/>
    <property type="evidence" value="ECO:0007669"/>
    <property type="project" value="UniProtKB-KW"/>
</dbReference>
<keyword evidence="2" id="KW-0378">Hydrolase</keyword>
<dbReference type="InterPro" id="IPR001466">
    <property type="entry name" value="Beta-lactam-related"/>
</dbReference>
<evidence type="ECO:0000313" key="2">
    <source>
        <dbReference type="EMBL" id="NUZ04845.1"/>
    </source>
</evidence>
<dbReference type="PANTHER" id="PTHR43283:SF7">
    <property type="entry name" value="BETA-LACTAMASE-RELATED DOMAIN-CONTAINING PROTEIN"/>
    <property type="match status" value="1"/>
</dbReference>
<dbReference type="InterPro" id="IPR012338">
    <property type="entry name" value="Beta-lactam/transpept-like"/>
</dbReference>
<dbReference type="SUPFAM" id="SSF56601">
    <property type="entry name" value="beta-lactamase/transpeptidase-like"/>
    <property type="match status" value="1"/>
</dbReference>
<dbReference type="RefSeq" id="WP_176066106.1">
    <property type="nucleotide sequence ID" value="NZ_JABWMJ010000001.1"/>
</dbReference>